<name>A0A8J6NQX1_9BACT</name>
<dbReference type="PANTHER" id="PTHR43038:SF3">
    <property type="entry name" value="ABC TRANSPORTER G FAMILY MEMBER 20 ISOFORM X1"/>
    <property type="match status" value="1"/>
</dbReference>
<accession>A0A8J6NQX1</accession>
<dbReference type="PROSITE" id="PS50893">
    <property type="entry name" value="ABC_TRANSPORTER_2"/>
    <property type="match status" value="1"/>
</dbReference>
<dbReference type="InterPro" id="IPR027417">
    <property type="entry name" value="P-loop_NTPase"/>
</dbReference>
<keyword evidence="1" id="KW-0547">Nucleotide-binding</keyword>
<dbReference type="EMBL" id="JACNJH010000094">
    <property type="protein sequence ID" value="MBC8360520.1"/>
    <property type="molecule type" value="Genomic_DNA"/>
</dbReference>
<feature type="domain" description="ABC transporter" evidence="3">
    <location>
        <begin position="22"/>
        <end position="251"/>
    </location>
</feature>
<evidence type="ECO:0000313" key="5">
    <source>
        <dbReference type="Proteomes" id="UP000603434"/>
    </source>
</evidence>
<dbReference type="GO" id="GO:0005524">
    <property type="term" value="F:ATP binding"/>
    <property type="evidence" value="ECO:0007669"/>
    <property type="project" value="UniProtKB-KW"/>
</dbReference>
<dbReference type="SMART" id="SM00382">
    <property type="entry name" value="AAA"/>
    <property type="match status" value="1"/>
</dbReference>
<dbReference type="GO" id="GO:0016887">
    <property type="term" value="F:ATP hydrolysis activity"/>
    <property type="evidence" value="ECO:0007669"/>
    <property type="project" value="InterPro"/>
</dbReference>
<dbReference type="Pfam" id="PF00005">
    <property type="entry name" value="ABC_tran"/>
    <property type="match status" value="1"/>
</dbReference>
<dbReference type="PROSITE" id="PS00211">
    <property type="entry name" value="ABC_TRANSPORTER_1"/>
    <property type="match status" value="1"/>
</dbReference>
<sequence>MPGSAEKTPVPTAGPQIEIPLIEAQSVSKSYGLLAAVAKTSFSVHSGTICGLVGSDGAGKTTLLRMIATMIKPSAGRILISGLDVVRQRSEVKTLIGYMPQRFGLYQDLTVGENLDFFMDIFGIYGAQRTRRRHEYLGFSNLLPFIDRLARDLSGGMKQKLGLACVLVNEPRLLILDEPTNGVDPVSRQEFWDILGRMKRQGMTILVSTAYLDEGEKCDRLLLMHRSRILDDATPRELQANFDDLEQAMIHRIQEADDVVVADRFNT</sequence>
<gene>
    <name evidence="4" type="ORF">H8E23_03890</name>
</gene>
<evidence type="ECO:0000313" key="4">
    <source>
        <dbReference type="EMBL" id="MBC8360520.1"/>
    </source>
</evidence>
<dbReference type="InterPro" id="IPR017871">
    <property type="entry name" value="ABC_transporter-like_CS"/>
</dbReference>
<dbReference type="PANTHER" id="PTHR43038">
    <property type="entry name" value="ATP-BINDING CASSETTE, SUB-FAMILY H, MEMBER 1"/>
    <property type="match status" value="1"/>
</dbReference>
<evidence type="ECO:0000259" key="3">
    <source>
        <dbReference type="PROSITE" id="PS50893"/>
    </source>
</evidence>
<evidence type="ECO:0000256" key="2">
    <source>
        <dbReference type="ARBA" id="ARBA00022840"/>
    </source>
</evidence>
<dbReference type="AlphaFoldDB" id="A0A8J6NQX1"/>
<dbReference type="Proteomes" id="UP000603434">
    <property type="component" value="Unassembled WGS sequence"/>
</dbReference>
<dbReference type="SUPFAM" id="SSF52540">
    <property type="entry name" value="P-loop containing nucleoside triphosphate hydrolases"/>
    <property type="match status" value="1"/>
</dbReference>
<proteinExistence type="predicted"/>
<protein>
    <submittedName>
        <fullName evidence="4">ABC transporter ATP-binding protein</fullName>
    </submittedName>
</protein>
<dbReference type="InterPro" id="IPR003593">
    <property type="entry name" value="AAA+_ATPase"/>
</dbReference>
<dbReference type="Gene3D" id="3.40.50.300">
    <property type="entry name" value="P-loop containing nucleotide triphosphate hydrolases"/>
    <property type="match status" value="1"/>
</dbReference>
<dbReference type="CDD" id="cd03230">
    <property type="entry name" value="ABC_DR_subfamily_A"/>
    <property type="match status" value="1"/>
</dbReference>
<organism evidence="4 5">
    <name type="scientific">Candidatus Desulfatibia profunda</name>
    <dbReference type="NCBI Taxonomy" id="2841695"/>
    <lineage>
        <taxon>Bacteria</taxon>
        <taxon>Pseudomonadati</taxon>
        <taxon>Thermodesulfobacteriota</taxon>
        <taxon>Desulfobacteria</taxon>
        <taxon>Desulfobacterales</taxon>
        <taxon>Desulfobacterales incertae sedis</taxon>
        <taxon>Candidatus Desulfatibia</taxon>
    </lineage>
</organism>
<comment type="caution">
    <text evidence="4">The sequence shown here is derived from an EMBL/GenBank/DDBJ whole genome shotgun (WGS) entry which is preliminary data.</text>
</comment>
<dbReference type="InterPro" id="IPR003439">
    <property type="entry name" value="ABC_transporter-like_ATP-bd"/>
</dbReference>
<keyword evidence="2 4" id="KW-0067">ATP-binding</keyword>
<reference evidence="4 5" key="1">
    <citation type="submission" date="2020-08" db="EMBL/GenBank/DDBJ databases">
        <title>Bridging the membrane lipid divide: bacteria of the FCB group superphylum have the potential to synthesize archaeal ether lipids.</title>
        <authorList>
            <person name="Villanueva L."/>
            <person name="Von Meijenfeldt F.A.B."/>
            <person name="Westbye A.B."/>
            <person name="Yadav S."/>
            <person name="Hopmans E.C."/>
            <person name="Dutilh B.E."/>
            <person name="Sinninghe Damste J.S."/>
        </authorList>
    </citation>
    <scope>NUCLEOTIDE SEQUENCE [LARGE SCALE GENOMIC DNA]</scope>
    <source>
        <strain evidence="4">NIOZ-UU30</strain>
    </source>
</reference>
<evidence type="ECO:0000256" key="1">
    <source>
        <dbReference type="ARBA" id="ARBA00022741"/>
    </source>
</evidence>